<dbReference type="GO" id="GO:0002926">
    <property type="term" value="P:tRNA wobble base 5-methoxycarbonylmethyl-2-thiouridinylation"/>
    <property type="evidence" value="ECO:0007669"/>
    <property type="project" value="TreeGrafter"/>
</dbReference>
<dbReference type="GO" id="GO:0005737">
    <property type="term" value="C:cytoplasm"/>
    <property type="evidence" value="ECO:0007669"/>
    <property type="project" value="TreeGrafter"/>
</dbReference>
<gene>
    <name evidence="7" type="ORF">SMRZ_LOCUS25277</name>
</gene>
<keyword evidence="3" id="KW-0479">Metal-binding</keyword>
<dbReference type="PANTHER" id="PTHR11135">
    <property type="entry name" value="HISTONE ACETYLTRANSFERASE-RELATED"/>
    <property type="match status" value="1"/>
</dbReference>
<reference evidence="7 8" key="1">
    <citation type="submission" date="2018-11" db="EMBL/GenBank/DDBJ databases">
        <authorList>
            <consortium name="Pathogen Informatics"/>
        </authorList>
    </citation>
    <scope>NUCLEOTIDE SEQUENCE [LARGE SCALE GENOMIC DNA]</scope>
    <source>
        <strain evidence="7 8">Zambia</strain>
    </source>
</reference>
<dbReference type="GO" id="GO:0005634">
    <property type="term" value="C:nucleus"/>
    <property type="evidence" value="ECO:0007669"/>
    <property type="project" value="TreeGrafter"/>
</dbReference>
<dbReference type="AlphaFoldDB" id="A0A183NAF2"/>
<evidence type="ECO:0000259" key="6">
    <source>
        <dbReference type="Pfam" id="PF23613"/>
    </source>
</evidence>
<feature type="domain" description="ELP3-like N-terminal" evidence="6">
    <location>
        <begin position="28"/>
        <end position="83"/>
    </location>
</feature>
<keyword evidence="2" id="KW-0949">S-adenosyl-L-methionine</keyword>
<evidence type="ECO:0000256" key="5">
    <source>
        <dbReference type="ARBA" id="ARBA00023014"/>
    </source>
</evidence>
<evidence type="ECO:0000313" key="7">
    <source>
        <dbReference type="EMBL" id="VDP54591.1"/>
    </source>
</evidence>
<sequence length="135" mass="15216">MAKARKSNFYSFCNVCPKVPNATKEELMILTVSEIISHLLKSIEEKRDVDLNKLKSAISSKYGLASQPRLVDLIAAVPTEHRHLQQLGHTCDKVEFIVMGGTFMCLSEDYRDYFIRSLHDALSGHTSQNVDEAVM</sequence>
<evidence type="ECO:0000256" key="4">
    <source>
        <dbReference type="ARBA" id="ARBA00023004"/>
    </source>
</evidence>
<evidence type="ECO:0000256" key="1">
    <source>
        <dbReference type="ARBA" id="ARBA00022485"/>
    </source>
</evidence>
<dbReference type="GO" id="GO:0051539">
    <property type="term" value="F:4 iron, 4 sulfur cluster binding"/>
    <property type="evidence" value="ECO:0007669"/>
    <property type="project" value="UniProtKB-KW"/>
</dbReference>
<name>A0A183NAF2_9TREM</name>
<dbReference type="InterPro" id="IPR056591">
    <property type="entry name" value="ELP3-like_N"/>
</dbReference>
<evidence type="ECO:0000256" key="3">
    <source>
        <dbReference type="ARBA" id="ARBA00022723"/>
    </source>
</evidence>
<accession>A0A183NAF2</accession>
<keyword evidence="4" id="KW-0408">Iron</keyword>
<dbReference type="InterPro" id="IPR039661">
    <property type="entry name" value="ELP3"/>
</dbReference>
<keyword evidence="5" id="KW-0411">Iron-sulfur</keyword>
<dbReference type="GO" id="GO:0046872">
    <property type="term" value="F:metal ion binding"/>
    <property type="evidence" value="ECO:0007669"/>
    <property type="project" value="UniProtKB-KW"/>
</dbReference>
<dbReference type="EMBL" id="UZAI01021143">
    <property type="protein sequence ID" value="VDP54591.1"/>
    <property type="molecule type" value="Genomic_DNA"/>
</dbReference>
<keyword evidence="1" id="KW-0004">4Fe-4S</keyword>
<dbReference type="PANTHER" id="PTHR11135:SF0">
    <property type="entry name" value="ELONGATOR COMPLEX PROTEIN 3"/>
    <property type="match status" value="1"/>
</dbReference>
<evidence type="ECO:0000313" key="8">
    <source>
        <dbReference type="Proteomes" id="UP000277204"/>
    </source>
</evidence>
<keyword evidence="8" id="KW-1185">Reference proteome</keyword>
<dbReference type="Pfam" id="PF23613">
    <property type="entry name" value="ELP3_N"/>
    <property type="match status" value="1"/>
</dbReference>
<organism evidence="7 8">
    <name type="scientific">Schistosoma margrebowiei</name>
    <dbReference type="NCBI Taxonomy" id="48269"/>
    <lineage>
        <taxon>Eukaryota</taxon>
        <taxon>Metazoa</taxon>
        <taxon>Spiralia</taxon>
        <taxon>Lophotrochozoa</taxon>
        <taxon>Platyhelminthes</taxon>
        <taxon>Trematoda</taxon>
        <taxon>Digenea</taxon>
        <taxon>Strigeidida</taxon>
        <taxon>Schistosomatoidea</taxon>
        <taxon>Schistosomatidae</taxon>
        <taxon>Schistosoma</taxon>
    </lineage>
</organism>
<dbReference type="GO" id="GO:0033588">
    <property type="term" value="C:elongator holoenzyme complex"/>
    <property type="evidence" value="ECO:0007669"/>
    <property type="project" value="TreeGrafter"/>
</dbReference>
<protein>
    <recommendedName>
        <fullName evidence="6">ELP3-like N-terminal domain-containing protein</fullName>
    </recommendedName>
</protein>
<proteinExistence type="predicted"/>
<dbReference type="Proteomes" id="UP000277204">
    <property type="component" value="Unassembled WGS sequence"/>
</dbReference>
<evidence type="ECO:0000256" key="2">
    <source>
        <dbReference type="ARBA" id="ARBA00022691"/>
    </source>
</evidence>
<dbReference type="STRING" id="48269.A0A183NAF2"/>